<feature type="domain" description="Bacterial Pleckstrin homology" evidence="2">
    <location>
        <begin position="152"/>
        <end position="228"/>
    </location>
</feature>
<name>E7GFF3_9FIRM</name>
<gene>
    <name evidence="3" type="ORF">HMPREF9488_03496</name>
</gene>
<dbReference type="EMBL" id="ADKX01000049">
    <property type="protein sequence ID" value="EFW03214.1"/>
    <property type="molecule type" value="Genomic_DNA"/>
</dbReference>
<dbReference type="AlphaFoldDB" id="E7GFF3"/>
<dbReference type="InterPro" id="IPR017259">
    <property type="entry name" value="UCP037672"/>
</dbReference>
<proteinExistence type="predicted"/>
<feature type="transmembrane region" description="Helical" evidence="1">
    <location>
        <begin position="6"/>
        <end position="32"/>
    </location>
</feature>
<dbReference type="InterPro" id="IPR027783">
    <property type="entry name" value="Bacterial_PH-related"/>
</dbReference>
<protein>
    <recommendedName>
        <fullName evidence="2">Bacterial Pleckstrin homology domain-containing protein</fullName>
    </recommendedName>
</protein>
<organism evidence="3 4">
    <name type="scientific">Coprobacillus cateniformis</name>
    <dbReference type="NCBI Taxonomy" id="100884"/>
    <lineage>
        <taxon>Bacteria</taxon>
        <taxon>Bacillati</taxon>
        <taxon>Bacillota</taxon>
        <taxon>Erysipelotrichia</taxon>
        <taxon>Erysipelotrichales</taxon>
        <taxon>Coprobacillaceae</taxon>
        <taxon>Coprobacillus</taxon>
    </lineage>
</organism>
<dbReference type="GeneID" id="78228524"/>
<evidence type="ECO:0000313" key="4">
    <source>
        <dbReference type="Proteomes" id="UP000003157"/>
    </source>
</evidence>
<keyword evidence="1" id="KW-1133">Transmembrane helix</keyword>
<dbReference type="STRING" id="100884.GCA_000269565_00625"/>
<dbReference type="Proteomes" id="UP000003157">
    <property type="component" value="Unassembled WGS sequence"/>
</dbReference>
<dbReference type="Pfam" id="PF12650">
    <property type="entry name" value="DUF3784"/>
    <property type="match status" value="1"/>
</dbReference>
<sequence>MIIWIMIVIFGVLSIVFFMGKGAFLIAGYNTAKVEDKLKYDEKKLCRVIGVGCLIVTISLLLAQLFEEMAVYFCSIGILLGVIVMFVGTSFFCNNKGEKNNDKTGKKGILKSKGFWSGLFTVGVCLFVGVTLFTGHVKVEFYDQYLSVGSDSWATKTIEVDYENIGNIEYVSDIELGKRTFGVGSAVLNAGHFKNKTYGDYNLYAYTSCKEYIVLHTESGIVVFNDKDEAKTKSLYQQIEDKLKK</sequence>
<dbReference type="RefSeq" id="WP_008790578.1">
    <property type="nucleotide sequence ID" value="NZ_AKCB01000001.1"/>
</dbReference>
<feature type="transmembrane region" description="Helical" evidence="1">
    <location>
        <begin position="44"/>
        <end position="63"/>
    </location>
</feature>
<keyword evidence="1" id="KW-0472">Membrane</keyword>
<comment type="caution">
    <text evidence="3">The sequence shown here is derived from an EMBL/GenBank/DDBJ whole genome shotgun (WGS) entry which is preliminary data.</text>
</comment>
<dbReference type="Pfam" id="PF10882">
    <property type="entry name" value="bPH_5"/>
    <property type="match status" value="1"/>
</dbReference>
<keyword evidence="1" id="KW-0812">Transmembrane</keyword>
<evidence type="ECO:0000256" key="1">
    <source>
        <dbReference type="SAM" id="Phobius"/>
    </source>
</evidence>
<accession>E7GFF3</accession>
<dbReference type="HOGENOM" id="CLU_099405_0_0_9"/>
<keyword evidence="4" id="KW-1185">Reference proteome</keyword>
<dbReference type="OrthoDB" id="2082701at2"/>
<feature type="transmembrane region" description="Helical" evidence="1">
    <location>
        <begin position="114"/>
        <end position="133"/>
    </location>
</feature>
<evidence type="ECO:0000313" key="3">
    <source>
        <dbReference type="EMBL" id="EFW03214.1"/>
    </source>
</evidence>
<reference evidence="3 4" key="1">
    <citation type="submission" date="2010-12" db="EMBL/GenBank/DDBJ databases">
        <title>The Genome Sequence of Coprobacillus sp. strain 29_1.</title>
        <authorList>
            <consortium name="The Broad Institute Genome Sequencing Platform"/>
            <person name="Earl A."/>
            <person name="Ward D."/>
            <person name="Feldgarden M."/>
            <person name="Gevers D."/>
            <person name="Daigneault M."/>
            <person name="Sibley C.D."/>
            <person name="White A."/>
            <person name="Strauss J."/>
            <person name="Allen-Vercoe E."/>
            <person name="Young S.K."/>
            <person name="Zeng Q."/>
            <person name="Gargeya S."/>
            <person name="Fitzgerald M."/>
            <person name="Haas B."/>
            <person name="Abouelleil A."/>
            <person name="Alvarado L."/>
            <person name="Arachchi H.M."/>
            <person name="Berlin A."/>
            <person name="Brown A."/>
            <person name="Chapman S.B."/>
            <person name="Chen Z."/>
            <person name="Dunbar C."/>
            <person name="Freedman E."/>
            <person name="Gearin G."/>
            <person name="Gellesch M."/>
            <person name="Goldberg J."/>
            <person name="Griggs A."/>
            <person name="Gujja S."/>
            <person name="Heilman E."/>
            <person name="Heiman D."/>
            <person name="Howarth C."/>
            <person name="Larson L."/>
            <person name="Lui A."/>
            <person name="MacDonald P.J.P."/>
            <person name="Mehta T."/>
            <person name="Montmayeur A."/>
            <person name="Murphy C."/>
            <person name="Neiman D."/>
            <person name="Pearson M."/>
            <person name="Priest M."/>
            <person name="Roberts A."/>
            <person name="Saif S."/>
            <person name="Shea T."/>
            <person name="Shenoy N."/>
            <person name="Sisk P."/>
            <person name="Stolte C."/>
            <person name="Sykes S."/>
            <person name="White J."/>
            <person name="Yandava C."/>
            <person name="Nusbaum C."/>
            <person name="Birren B."/>
        </authorList>
    </citation>
    <scope>NUCLEOTIDE SEQUENCE [LARGE SCALE GENOMIC DNA]</scope>
    <source>
        <strain evidence="3 4">29_1</strain>
    </source>
</reference>
<feature type="transmembrane region" description="Helical" evidence="1">
    <location>
        <begin position="69"/>
        <end position="93"/>
    </location>
</feature>
<evidence type="ECO:0000259" key="2">
    <source>
        <dbReference type="Pfam" id="PF10882"/>
    </source>
</evidence>
<dbReference type="eggNOG" id="ENOG5031MF5">
    <property type="taxonomic scope" value="Bacteria"/>
</dbReference>